<evidence type="ECO:0000313" key="8">
    <source>
        <dbReference type="EMBL" id="SNR62224.1"/>
    </source>
</evidence>
<evidence type="ECO:0000256" key="4">
    <source>
        <dbReference type="ARBA" id="ARBA00022692"/>
    </source>
</evidence>
<dbReference type="GO" id="GO:0005886">
    <property type="term" value="C:plasma membrane"/>
    <property type="evidence" value="ECO:0007669"/>
    <property type="project" value="UniProtKB-SubCell"/>
</dbReference>
<reference evidence="8 9" key="1">
    <citation type="submission" date="2017-06" db="EMBL/GenBank/DDBJ databases">
        <authorList>
            <person name="Kim H.J."/>
            <person name="Triplett B.A."/>
        </authorList>
    </citation>
    <scope>NUCLEOTIDE SEQUENCE [LARGE SCALE GENOMIC DNA]</scope>
    <source>
        <strain evidence="8 9">DSM 13116</strain>
    </source>
</reference>
<sequence>MEGGLVSAYLMQCWGVLREAAPYVLLGFLFAGVLKGLLPDGLLTRHLGGRGPLSVFKAAALGVPLPLCSCGVVPAALGLKRQGAGPGATTAFMISTPETGVDSLAVTWAMIDPLMTALRPLAALITAVAAGLAANLLPERLLRQEPQTLSPLAGADCCCGGCSAGNQHDHAAGMCVRLRAGVGEAFDEMLSDVGGWLCIGILVAGAISLILPPDFFSDVPGGELSSMLIMLAAGIPMYVCASSSTPIAASLLLKGLSPGAALVFLLSGPATNATTITVMARSFGPALTAVYVASIAACSLLFGVLANRLYAALGFDIHAILGQVGEALPAWVETSSAILLLALIARAWLARGAGHGH</sequence>
<feature type="transmembrane region" description="Helical" evidence="7">
    <location>
        <begin position="287"/>
        <end position="310"/>
    </location>
</feature>
<accession>A0A238XV72</accession>
<keyword evidence="4 7" id="KW-0812">Transmembrane</keyword>
<evidence type="ECO:0000313" key="9">
    <source>
        <dbReference type="Proteomes" id="UP000198324"/>
    </source>
</evidence>
<dbReference type="Proteomes" id="UP000198324">
    <property type="component" value="Unassembled WGS sequence"/>
</dbReference>
<keyword evidence="6 7" id="KW-0472">Membrane</keyword>
<dbReference type="EMBL" id="FZOC01000001">
    <property type="protein sequence ID" value="SNR62224.1"/>
    <property type="molecule type" value="Genomic_DNA"/>
</dbReference>
<comment type="subcellular location">
    <subcellularLocation>
        <location evidence="1">Cell membrane</location>
        <topology evidence="1">Multi-pass membrane protein</topology>
    </subcellularLocation>
</comment>
<dbReference type="PANTHER" id="PTHR34184:SF4">
    <property type="entry name" value="UPF0718 PROTEIN YCGR"/>
    <property type="match status" value="1"/>
</dbReference>
<organism evidence="8 9">
    <name type="scientific">Humidesulfovibrio mexicanus</name>
    <dbReference type="NCBI Taxonomy" id="147047"/>
    <lineage>
        <taxon>Bacteria</taxon>
        <taxon>Pseudomonadati</taxon>
        <taxon>Thermodesulfobacteriota</taxon>
        <taxon>Desulfovibrionia</taxon>
        <taxon>Desulfovibrionales</taxon>
        <taxon>Desulfovibrionaceae</taxon>
        <taxon>Humidesulfovibrio</taxon>
    </lineage>
</organism>
<comment type="similarity">
    <text evidence="2">Belongs to the UPF0718 family.</text>
</comment>
<dbReference type="RefSeq" id="WP_089271231.1">
    <property type="nucleotide sequence ID" value="NZ_FZOC01000001.1"/>
</dbReference>
<protein>
    <recommendedName>
        <fullName evidence="10">Permease</fullName>
    </recommendedName>
</protein>
<evidence type="ECO:0000256" key="3">
    <source>
        <dbReference type="ARBA" id="ARBA00022475"/>
    </source>
</evidence>
<evidence type="ECO:0000256" key="7">
    <source>
        <dbReference type="SAM" id="Phobius"/>
    </source>
</evidence>
<feature type="transmembrane region" description="Helical" evidence="7">
    <location>
        <begin position="228"/>
        <end position="253"/>
    </location>
</feature>
<evidence type="ECO:0008006" key="10">
    <source>
        <dbReference type="Google" id="ProtNLM"/>
    </source>
</evidence>
<evidence type="ECO:0000256" key="6">
    <source>
        <dbReference type="ARBA" id="ARBA00023136"/>
    </source>
</evidence>
<gene>
    <name evidence="8" type="ORF">SAMN04488503_0427</name>
</gene>
<feature type="transmembrane region" description="Helical" evidence="7">
    <location>
        <begin position="259"/>
        <end position="280"/>
    </location>
</feature>
<evidence type="ECO:0000256" key="2">
    <source>
        <dbReference type="ARBA" id="ARBA00006386"/>
    </source>
</evidence>
<dbReference type="OrthoDB" id="9770315at2"/>
<dbReference type="InterPro" id="IPR005524">
    <property type="entry name" value="DUF318"/>
</dbReference>
<dbReference type="PANTHER" id="PTHR34184">
    <property type="entry name" value="UPF0718 PROTEIN YCGR"/>
    <property type="match status" value="1"/>
</dbReference>
<proteinExistence type="inferred from homology"/>
<dbReference type="NCBIfam" id="NF033936">
    <property type="entry name" value="CuZnOut_SO0444"/>
    <property type="match status" value="1"/>
</dbReference>
<feature type="transmembrane region" description="Helical" evidence="7">
    <location>
        <begin position="117"/>
        <end position="137"/>
    </location>
</feature>
<name>A0A238XV72_9BACT</name>
<feature type="transmembrane region" description="Helical" evidence="7">
    <location>
        <begin position="20"/>
        <end position="38"/>
    </location>
</feature>
<evidence type="ECO:0000256" key="1">
    <source>
        <dbReference type="ARBA" id="ARBA00004651"/>
    </source>
</evidence>
<evidence type="ECO:0000256" key="5">
    <source>
        <dbReference type="ARBA" id="ARBA00022989"/>
    </source>
</evidence>
<dbReference type="InterPro" id="IPR052923">
    <property type="entry name" value="UPF0718"/>
</dbReference>
<dbReference type="Pfam" id="PF03773">
    <property type="entry name" value="ArsP_1"/>
    <property type="match status" value="1"/>
</dbReference>
<feature type="transmembrane region" description="Helical" evidence="7">
    <location>
        <begin position="193"/>
        <end position="216"/>
    </location>
</feature>
<keyword evidence="3" id="KW-1003">Cell membrane</keyword>
<keyword evidence="9" id="KW-1185">Reference proteome</keyword>
<dbReference type="AlphaFoldDB" id="A0A238XV72"/>
<keyword evidence="5 7" id="KW-1133">Transmembrane helix</keyword>